<feature type="compositionally biased region" description="Acidic residues" evidence="1">
    <location>
        <begin position="52"/>
        <end position="62"/>
    </location>
</feature>
<dbReference type="PROSITE" id="PS50042">
    <property type="entry name" value="CNMP_BINDING_3"/>
    <property type="match status" value="2"/>
</dbReference>
<dbReference type="InterPro" id="IPR014710">
    <property type="entry name" value="RmlC-like_jellyroll"/>
</dbReference>
<dbReference type="PANTHER" id="PTHR23011">
    <property type="entry name" value="CYCLIC NUCLEOTIDE-BINDING DOMAIN CONTAINING PROTEIN"/>
    <property type="match status" value="1"/>
</dbReference>
<feature type="domain" description="Cyclic nucleotide-binding" evidence="2">
    <location>
        <begin position="407"/>
        <end position="468"/>
    </location>
</feature>
<keyword evidence="4" id="KW-1185">Reference proteome</keyword>
<dbReference type="SMART" id="SM00100">
    <property type="entry name" value="cNMP"/>
    <property type="match status" value="1"/>
</dbReference>
<feature type="compositionally biased region" description="Low complexity" evidence="1">
    <location>
        <begin position="40"/>
        <end position="51"/>
    </location>
</feature>
<gene>
    <name evidence="3" type="ORF">Vbra_2838</name>
</gene>
<dbReference type="Pfam" id="PF00027">
    <property type="entry name" value="cNMP_binding"/>
    <property type="match status" value="2"/>
</dbReference>
<dbReference type="EMBL" id="CDMY01000275">
    <property type="protein sequence ID" value="CEL99130.1"/>
    <property type="molecule type" value="Genomic_DNA"/>
</dbReference>
<evidence type="ECO:0000259" key="2">
    <source>
        <dbReference type="PROSITE" id="PS50042"/>
    </source>
</evidence>
<evidence type="ECO:0000256" key="1">
    <source>
        <dbReference type="SAM" id="MobiDB-lite"/>
    </source>
</evidence>
<protein>
    <recommendedName>
        <fullName evidence="2">Cyclic nucleotide-binding domain-containing protein</fullName>
    </recommendedName>
</protein>
<dbReference type="InterPro" id="IPR018490">
    <property type="entry name" value="cNMP-bd_dom_sf"/>
</dbReference>
<feature type="region of interest" description="Disordered" evidence="1">
    <location>
        <begin position="603"/>
        <end position="625"/>
    </location>
</feature>
<dbReference type="SUPFAM" id="SSF51206">
    <property type="entry name" value="cAMP-binding domain-like"/>
    <property type="match status" value="2"/>
</dbReference>
<dbReference type="CDD" id="cd00038">
    <property type="entry name" value="CAP_ED"/>
    <property type="match status" value="2"/>
</dbReference>
<dbReference type="InterPro" id="IPR000595">
    <property type="entry name" value="cNMP-bd_dom"/>
</dbReference>
<evidence type="ECO:0000313" key="3">
    <source>
        <dbReference type="EMBL" id="CEL99130.1"/>
    </source>
</evidence>
<feature type="domain" description="Cyclic nucleotide-binding" evidence="2">
    <location>
        <begin position="166"/>
        <end position="261"/>
    </location>
</feature>
<dbReference type="PRINTS" id="PR00103">
    <property type="entry name" value="CAMPKINASE"/>
</dbReference>
<feature type="region of interest" description="Disordered" evidence="1">
    <location>
        <begin position="1"/>
        <end position="84"/>
    </location>
</feature>
<dbReference type="Gene3D" id="2.60.120.10">
    <property type="entry name" value="Jelly Rolls"/>
    <property type="match status" value="2"/>
</dbReference>
<dbReference type="VEuPathDB" id="CryptoDB:Vbra_2838"/>
<dbReference type="STRING" id="1169540.A0A0G4EPF1"/>
<proteinExistence type="predicted"/>
<evidence type="ECO:0000313" key="4">
    <source>
        <dbReference type="Proteomes" id="UP000041254"/>
    </source>
</evidence>
<name>A0A0G4EPF1_VITBC</name>
<dbReference type="Proteomes" id="UP000041254">
    <property type="component" value="Unassembled WGS sequence"/>
</dbReference>
<accession>A0A0G4EPF1</accession>
<dbReference type="PANTHER" id="PTHR23011:SF28">
    <property type="entry name" value="CYCLIC NUCLEOTIDE-BINDING DOMAIN CONTAINING PROTEIN"/>
    <property type="match status" value="1"/>
</dbReference>
<sequence length="625" mass="69571">MALRLKQRSGAAVQIVPHGFSSSESSDAGVDISAAREESLSSSSSSAAPEAPEADAHEEEAAVEAGERPQVTVRIEGQPAAGETAVQMPVVKRREEREGTGASYRSALSSTLAGGIKLDPKIKQAVRALMKPGAVRDEHDLMLLEEVLGEIQLLRESKLPQTSSLRKEFFRALNVEKYKEGAVIINQGEVGDMAYIILSGIVGVYKKMIGQGTKRVHTQYPMDMFGTLALMNDAPRAASCKALTYPTYVATLTKAEYQRFVKVEGNREQVEFLKGILRNVTYQVVINISFVLKKIRVGRGGTITLAGQEATHMYFLTSGICCVVQTDRPISADNRESRERRRSSFVPRASSHSHVDVVEDITAAGMMSPSSHRKSDALSLATVPSGTQLASYRSHGQMVAASSKTSVVEGEFAPGMLNRGKVLSVLHPGTYFGDEGLFSPSGRWRHTIVAATHVEVLALDRENFYKRIPKGLIHQMEDRYEQRQEFRRAQEEGQAPARVPPDVVRRFDEDERRHLRHVKFGKFPPVPHQANTHGVYNIGEMKRARELKIPRWSENPRSAWMISCDLFLKQTRSRRCKKDDLQAYCLDDMSFQVEPIQSMKRTWAADRKKKRQQRVQGIHVGKGAS</sequence>
<dbReference type="InParanoid" id="A0A0G4EPF1"/>
<organism evidence="3 4">
    <name type="scientific">Vitrella brassicaformis (strain CCMP3155)</name>
    <dbReference type="NCBI Taxonomy" id="1169540"/>
    <lineage>
        <taxon>Eukaryota</taxon>
        <taxon>Sar</taxon>
        <taxon>Alveolata</taxon>
        <taxon>Colpodellida</taxon>
        <taxon>Vitrellaceae</taxon>
        <taxon>Vitrella</taxon>
    </lineage>
</organism>
<reference evidence="3 4" key="1">
    <citation type="submission" date="2014-11" db="EMBL/GenBank/DDBJ databases">
        <authorList>
            <person name="Zhu J."/>
            <person name="Qi W."/>
            <person name="Song R."/>
        </authorList>
    </citation>
    <scope>NUCLEOTIDE SEQUENCE [LARGE SCALE GENOMIC DNA]</scope>
</reference>
<dbReference type="AlphaFoldDB" id="A0A0G4EPF1"/>
<dbReference type="OrthoDB" id="21144at2759"/>